<dbReference type="InterPro" id="IPR055924">
    <property type="entry name" value="DUF7501"/>
</dbReference>
<dbReference type="RefSeq" id="WP_090503852.1">
    <property type="nucleotide sequence ID" value="NZ_FNWL01000001.1"/>
</dbReference>
<dbReference type="OrthoDB" id="179461at2157"/>
<dbReference type="Proteomes" id="UP000199112">
    <property type="component" value="Unassembled WGS sequence"/>
</dbReference>
<dbReference type="EMBL" id="FNWL01000001">
    <property type="protein sequence ID" value="SEH11133.1"/>
    <property type="molecule type" value="Genomic_DNA"/>
</dbReference>
<dbReference type="AlphaFoldDB" id="A0A1H6FMT4"/>
<gene>
    <name evidence="1" type="ORF">SAMN04487967_0210</name>
</gene>
<reference evidence="2" key="1">
    <citation type="submission" date="2016-10" db="EMBL/GenBank/DDBJ databases">
        <authorList>
            <person name="Varghese N."/>
            <person name="Submissions S."/>
        </authorList>
    </citation>
    <scope>NUCLEOTIDE SEQUENCE [LARGE SCALE GENOMIC DNA]</scope>
    <source>
        <strain evidence="2">CGMCC 1.8981</strain>
    </source>
</reference>
<name>A0A1H6FMT4_9EURY</name>
<evidence type="ECO:0000313" key="2">
    <source>
        <dbReference type="Proteomes" id="UP000199112"/>
    </source>
</evidence>
<protein>
    <submittedName>
        <fullName evidence="1">Uncharacterized protein</fullName>
    </submittedName>
</protein>
<dbReference type="Pfam" id="PF24333">
    <property type="entry name" value="DUF7501"/>
    <property type="match status" value="1"/>
</dbReference>
<accession>A0A1H6FMT4</accession>
<organism evidence="1 2">
    <name type="scientific">Natronorubrum sediminis</name>
    <dbReference type="NCBI Taxonomy" id="640943"/>
    <lineage>
        <taxon>Archaea</taxon>
        <taxon>Methanobacteriati</taxon>
        <taxon>Methanobacteriota</taxon>
        <taxon>Stenosarchaea group</taxon>
        <taxon>Halobacteria</taxon>
        <taxon>Halobacteriales</taxon>
        <taxon>Natrialbaceae</taxon>
        <taxon>Natronorubrum</taxon>
    </lineage>
</organism>
<proteinExistence type="predicted"/>
<sequence length="60" mass="6624">MAVNTTADWTNPIHCPFCGTELESPGAGFVDHIEESDDCKQSFEHWRENITGDLAGEWAG</sequence>
<evidence type="ECO:0000313" key="1">
    <source>
        <dbReference type="EMBL" id="SEH11133.1"/>
    </source>
</evidence>
<keyword evidence="2" id="KW-1185">Reference proteome</keyword>